<evidence type="ECO:0000313" key="2">
    <source>
        <dbReference type="EMBL" id="KAF2238988.1"/>
    </source>
</evidence>
<dbReference type="EMBL" id="ML991774">
    <property type="protein sequence ID" value="KAF2238988.1"/>
    <property type="molecule type" value="Genomic_DNA"/>
</dbReference>
<proteinExistence type="predicted"/>
<feature type="transmembrane region" description="Helical" evidence="1">
    <location>
        <begin position="71"/>
        <end position="95"/>
    </location>
</feature>
<keyword evidence="3" id="KW-1185">Reference proteome</keyword>
<accession>A0A6A6HMF5</accession>
<dbReference type="OrthoDB" id="5377194at2759"/>
<keyword evidence="1" id="KW-0812">Transmembrane</keyword>
<evidence type="ECO:0000313" key="3">
    <source>
        <dbReference type="Proteomes" id="UP000800092"/>
    </source>
</evidence>
<dbReference type="Proteomes" id="UP000800092">
    <property type="component" value="Unassembled WGS sequence"/>
</dbReference>
<protein>
    <submittedName>
        <fullName evidence="2">Uncharacterized protein</fullName>
    </submittedName>
</protein>
<keyword evidence="1" id="KW-1133">Transmembrane helix</keyword>
<sequence length="400" mass="45534">MIQDDIVYYLFEYLLAVLSFCYDCYSRAQVLVRRFSPTQTWPSKLTSVFALLFFILFLAFGLFAILYPTTWIQATLIGFSALVNIFLFALVINDYRKRGIRKYKENLANTILTVSLSIIIFTLLYVCRWRARLHLIVEQTQTDTVSVIGFPAVAIMQDTASSQHANLLNIPQHCDITSSRGYWSLTDGEPKCDSLSQDMILGNRSCNCGDSWYPQIRNDLPPGIAGLSLNYTSLRPSSDLISNATDTTLGLQFFWNYNTSYFTRNYQLTPQPMVWMLIYDPRFSLYDAYKNNYGVTILVNANSVLDVSLNLNYLEGVGKIAHYEYDATISSIPNEDLICDVSKGSSDHCYTTILIRIASFDRTIIVWTSASKWTDVIAEAGAYFAFVQFLSWILSGQFWA</sequence>
<feature type="transmembrane region" description="Helical" evidence="1">
    <location>
        <begin position="6"/>
        <end position="25"/>
    </location>
</feature>
<keyword evidence="1" id="KW-0472">Membrane</keyword>
<feature type="transmembrane region" description="Helical" evidence="1">
    <location>
        <begin position="107"/>
        <end position="126"/>
    </location>
</feature>
<reference evidence="2" key="1">
    <citation type="journal article" date="2020" name="Stud. Mycol.">
        <title>101 Dothideomycetes genomes: a test case for predicting lifestyles and emergence of pathogens.</title>
        <authorList>
            <person name="Haridas S."/>
            <person name="Albert R."/>
            <person name="Binder M."/>
            <person name="Bloem J."/>
            <person name="Labutti K."/>
            <person name="Salamov A."/>
            <person name="Andreopoulos B."/>
            <person name="Baker S."/>
            <person name="Barry K."/>
            <person name="Bills G."/>
            <person name="Bluhm B."/>
            <person name="Cannon C."/>
            <person name="Castanera R."/>
            <person name="Culley D."/>
            <person name="Daum C."/>
            <person name="Ezra D."/>
            <person name="Gonzalez J."/>
            <person name="Henrissat B."/>
            <person name="Kuo A."/>
            <person name="Liang C."/>
            <person name="Lipzen A."/>
            <person name="Lutzoni F."/>
            <person name="Magnuson J."/>
            <person name="Mondo S."/>
            <person name="Nolan M."/>
            <person name="Ohm R."/>
            <person name="Pangilinan J."/>
            <person name="Park H.-J."/>
            <person name="Ramirez L."/>
            <person name="Alfaro M."/>
            <person name="Sun H."/>
            <person name="Tritt A."/>
            <person name="Yoshinaga Y."/>
            <person name="Zwiers L.-H."/>
            <person name="Turgeon B."/>
            <person name="Goodwin S."/>
            <person name="Spatafora J."/>
            <person name="Crous P."/>
            <person name="Grigoriev I."/>
        </authorList>
    </citation>
    <scope>NUCLEOTIDE SEQUENCE</scope>
    <source>
        <strain evidence="2">Tuck. ex Michener</strain>
    </source>
</reference>
<dbReference type="AlphaFoldDB" id="A0A6A6HMF5"/>
<evidence type="ECO:0000256" key="1">
    <source>
        <dbReference type="SAM" id="Phobius"/>
    </source>
</evidence>
<name>A0A6A6HMF5_VIRVR</name>
<organism evidence="2 3">
    <name type="scientific">Viridothelium virens</name>
    <name type="common">Speckled blister lichen</name>
    <name type="synonym">Trypethelium virens</name>
    <dbReference type="NCBI Taxonomy" id="1048519"/>
    <lineage>
        <taxon>Eukaryota</taxon>
        <taxon>Fungi</taxon>
        <taxon>Dikarya</taxon>
        <taxon>Ascomycota</taxon>
        <taxon>Pezizomycotina</taxon>
        <taxon>Dothideomycetes</taxon>
        <taxon>Dothideomycetes incertae sedis</taxon>
        <taxon>Trypetheliales</taxon>
        <taxon>Trypetheliaceae</taxon>
        <taxon>Viridothelium</taxon>
    </lineage>
</organism>
<feature type="transmembrane region" description="Helical" evidence="1">
    <location>
        <begin position="45"/>
        <end position="65"/>
    </location>
</feature>
<gene>
    <name evidence="2" type="ORF">EV356DRAFT_528871</name>
</gene>